<accession>I9B303</accession>
<name>I9B303_9FIRM</name>
<evidence type="ECO:0000313" key="2">
    <source>
        <dbReference type="Proteomes" id="UP000004324"/>
    </source>
</evidence>
<dbReference type="PATRIC" id="fig|1149862.3.peg.1243"/>
<dbReference type="AlphaFoldDB" id="I9B303"/>
<keyword evidence="2" id="KW-1185">Reference proteome</keyword>
<dbReference type="Proteomes" id="UP000004324">
    <property type="component" value="Unassembled WGS sequence"/>
</dbReference>
<sequence length="87" mass="10119">MRKQRIPAKILGYEGERPIIACTAEWVGQFWELKFVCPWCQYNHCHGGWVDREPIAGDSASHCTVNKENYILEITEKIGKWKPVTKK</sequence>
<reference evidence="1 2" key="1">
    <citation type="journal article" date="2012" name="J. Bacteriol.">
        <title>Draft Genome Sequences for Two Metal-Reducing Pelosinus fermentans Strains Isolated from a Cr(VI)-Contaminated Site and for Type Strain R7.</title>
        <authorList>
            <person name="Brown S.D."/>
            <person name="Podar M."/>
            <person name="Klingeman D.M."/>
            <person name="Johnson C.M."/>
            <person name="Yang Z.K."/>
            <person name="Utturkar S.M."/>
            <person name="Land M.L."/>
            <person name="Mosher J.J."/>
            <person name="Hurt R.A.Jr."/>
            <person name="Phelps T.J."/>
            <person name="Palumbo A.V."/>
            <person name="Arkin A.P."/>
            <person name="Hazen T.C."/>
            <person name="Elias D.A."/>
        </authorList>
    </citation>
    <scope>NUCLEOTIDE SEQUENCE [LARGE SCALE GENOMIC DNA]</scope>
    <source>
        <strain evidence="1 2">B4</strain>
    </source>
</reference>
<evidence type="ECO:0000313" key="1">
    <source>
        <dbReference type="EMBL" id="EIW19512.1"/>
    </source>
</evidence>
<dbReference type="RefSeq" id="WP_007932358.1">
    <property type="nucleotide sequence ID" value="NZ_AKVJ01000017.1"/>
</dbReference>
<gene>
    <name evidence="1" type="ORF">FB4_2695</name>
</gene>
<dbReference type="EMBL" id="AKVJ01000017">
    <property type="protein sequence ID" value="EIW19512.1"/>
    <property type="molecule type" value="Genomic_DNA"/>
</dbReference>
<proteinExistence type="predicted"/>
<organism evidence="1 2">
    <name type="scientific">Pelosinus fermentans B4</name>
    <dbReference type="NCBI Taxonomy" id="1149862"/>
    <lineage>
        <taxon>Bacteria</taxon>
        <taxon>Bacillati</taxon>
        <taxon>Bacillota</taxon>
        <taxon>Negativicutes</taxon>
        <taxon>Selenomonadales</taxon>
        <taxon>Sporomusaceae</taxon>
        <taxon>Pelosinus</taxon>
    </lineage>
</organism>
<protein>
    <submittedName>
        <fullName evidence="1">Uncharacterized protein</fullName>
    </submittedName>
</protein>
<comment type="caution">
    <text evidence="1">The sequence shown here is derived from an EMBL/GenBank/DDBJ whole genome shotgun (WGS) entry which is preliminary data.</text>
</comment>